<evidence type="ECO:0000313" key="2">
    <source>
        <dbReference type="EMBL" id="EKE28187.1"/>
    </source>
</evidence>
<feature type="domain" description="Helicase HerA central" evidence="1">
    <location>
        <begin position="133"/>
        <end position="423"/>
    </location>
</feature>
<reference evidence="2" key="1">
    <citation type="journal article" date="2012" name="Science">
        <title>Fermentation, hydrogen, and sulfur metabolism in multiple uncultivated bacterial phyla.</title>
        <authorList>
            <person name="Wrighton K.C."/>
            <person name="Thomas B.C."/>
            <person name="Sharon I."/>
            <person name="Miller C.S."/>
            <person name="Castelle C.J."/>
            <person name="VerBerkmoes N.C."/>
            <person name="Wilkins M.J."/>
            <person name="Hettich R.L."/>
            <person name="Lipton M.S."/>
            <person name="Williams K.H."/>
            <person name="Long P.E."/>
            <person name="Banfield J.F."/>
        </authorList>
    </citation>
    <scope>NUCLEOTIDE SEQUENCE [LARGE SCALE GENOMIC DNA]</scope>
</reference>
<dbReference type="Gene3D" id="3.40.50.300">
    <property type="entry name" value="P-loop containing nucleotide triphosphate hydrolases"/>
    <property type="match status" value="2"/>
</dbReference>
<organism evidence="2">
    <name type="scientific">uncultured bacterium</name>
    <name type="common">gcode 4</name>
    <dbReference type="NCBI Taxonomy" id="1234023"/>
    <lineage>
        <taxon>Bacteria</taxon>
        <taxon>environmental samples</taxon>
    </lineage>
</organism>
<dbReference type="PANTHER" id="PTHR42957:SF1">
    <property type="entry name" value="HELICASE MJ1565-RELATED"/>
    <property type="match status" value="1"/>
</dbReference>
<dbReference type="Pfam" id="PF01935">
    <property type="entry name" value="DUF87"/>
    <property type="match status" value="1"/>
</dbReference>
<proteinExistence type="predicted"/>
<comment type="caution">
    <text evidence="2">The sequence shown here is derived from an EMBL/GenBank/DDBJ whole genome shotgun (WGS) entry which is preliminary data.</text>
</comment>
<name>K2G1U0_9BACT</name>
<dbReference type="InterPro" id="IPR008571">
    <property type="entry name" value="HerA-like"/>
</dbReference>
<protein>
    <recommendedName>
        <fullName evidence="1">Helicase HerA central domain-containing protein</fullName>
    </recommendedName>
</protein>
<accession>K2G1U0</accession>
<dbReference type="EMBL" id="AMFJ01000360">
    <property type="protein sequence ID" value="EKE28187.1"/>
    <property type="molecule type" value="Genomic_DNA"/>
</dbReference>
<gene>
    <name evidence="2" type="ORF">ACD_3C00086G0031</name>
</gene>
<dbReference type="AlphaFoldDB" id="K2G1U0"/>
<dbReference type="SUPFAM" id="SSF52540">
    <property type="entry name" value="P-loop containing nucleoside triphosphate hydrolases"/>
    <property type="match status" value="1"/>
</dbReference>
<sequence length="595" mass="69767">MINNESFIWKVRSVTWGVLAIELDENIRSTLPVIDWILYRVWQIGSFIRIPFGYVDLFGVVTQAWSDAIPEKLVWQDNAKGSRWIKATLIWEKIGSKFERWVIQFPIADDEVHLVTKDDLEVIYWWFDENKSIVVGQISASENLSARIDIDRLINRHCAILWSTWSWKSNTVSVLLESIASRMDIDGNPYNSTRILLIDPHWEYWEILKEYSQVFRVGSNSENGEQELVIPYWALPFQEFIKSFPWNLNEKQEEYIREKVLQKKIASAKNLTNPPEEEAITADSPIPFSINQLWFELDDFEKQTYSERANTETKTLDEEDLGDASILKSNKYKPAGNGWASPFMNNSAQGIWSFLYLMRNRLLDQRFKFLYELGELKPDLEGKIKWDLDTLIQKWIGTDKPITILDLSSVPSEIMWSVSWSLLSIIYEFLYWWQNSDVWWRETPILFVLEEAHNYLKSGENSIASRTVQRIAKEGRKYWSWLLLVTQRPSELDETVLSQCWSVIALRMTNSNDRGHIKSAVEDSLSDLVDLLPSLRTGEWLIMGECVKLPMRTKFNKAKESKSTDPLVSEKWKKELPKAENYKKVVDHWRNNKFS</sequence>
<dbReference type="InterPro" id="IPR002789">
    <property type="entry name" value="HerA_central"/>
</dbReference>
<dbReference type="InterPro" id="IPR027417">
    <property type="entry name" value="P-loop_NTPase"/>
</dbReference>
<dbReference type="PANTHER" id="PTHR42957">
    <property type="entry name" value="HELICASE MJ1565-RELATED"/>
    <property type="match status" value="1"/>
</dbReference>
<evidence type="ECO:0000259" key="1">
    <source>
        <dbReference type="Pfam" id="PF01935"/>
    </source>
</evidence>